<dbReference type="InterPro" id="IPR000209">
    <property type="entry name" value="Peptidase_S8/S53_dom"/>
</dbReference>
<dbReference type="SUPFAM" id="SSF52743">
    <property type="entry name" value="Subtilisin-like"/>
    <property type="match status" value="1"/>
</dbReference>
<dbReference type="InterPro" id="IPR010259">
    <property type="entry name" value="S8pro/Inhibitor_I9"/>
</dbReference>
<dbReference type="InterPro" id="IPR010435">
    <property type="entry name" value="C5a/SBT2-like_Fn3"/>
</dbReference>
<feature type="chain" id="PRO_5045329861" evidence="10">
    <location>
        <begin position="22"/>
        <end position="1414"/>
    </location>
</feature>
<evidence type="ECO:0000256" key="3">
    <source>
        <dbReference type="ARBA" id="ARBA00022670"/>
    </source>
</evidence>
<dbReference type="InterPro" id="IPR023827">
    <property type="entry name" value="Peptidase_S8_Asp-AS"/>
</dbReference>
<keyword evidence="4 10" id="KW-0732">Signal</keyword>
<dbReference type="InterPro" id="IPR015500">
    <property type="entry name" value="Peptidase_S8_subtilisin-rel"/>
</dbReference>
<feature type="active site" description="Charge relay system" evidence="8">
    <location>
        <position position="264"/>
    </location>
</feature>
<name>A0ABT8MNK9_9BACL</name>
<dbReference type="Gene3D" id="2.60.40.1710">
    <property type="entry name" value="Subtilisin-like superfamily"/>
    <property type="match status" value="1"/>
</dbReference>
<feature type="domain" description="BIG2" evidence="11">
    <location>
        <begin position="1238"/>
        <end position="1322"/>
    </location>
</feature>
<dbReference type="Pfam" id="PF21461">
    <property type="entry name" value="HL_N-beta"/>
    <property type="match status" value="1"/>
</dbReference>
<dbReference type="InterPro" id="IPR003137">
    <property type="entry name" value="PA_domain"/>
</dbReference>
<protein>
    <submittedName>
        <fullName evidence="12">S8 family serine peptidase</fullName>
    </submittedName>
</protein>
<comment type="caution">
    <text evidence="12">The sequence shown here is derived from an EMBL/GenBank/DDBJ whole genome shotgun (WGS) entry which is preliminary data.</text>
</comment>
<dbReference type="InterPro" id="IPR008964">
    <property type="entry name" value="Invasin/intimin_cell_adhesion"/>
</dbReference>
<dbReference type="Pfam" id="PF05922">
    <property type="entry name" value="Inhibitor_I9"/>
    <property type="match status" value="1"/>
</dbReference>
<dbReference type="EMBL" id="JAUJWW010000001">
    <property type="protein sequence ID" value="MDN7226456.1"/>
    <property type="molecule type" value="Genomic_DNA"/>
</dbReference>
<proteinExistence type="inferred from homology"/>
<dbReference type="Pfam" id="PF09136">
    <property type="entry name" value="Glucodextran_B"/>
    <property type="match status" value="1"/>
</dbReference>
<dbReference type="InterPro" id="IPR036852">
    <property type="entry name" value="Peptidase_S8/S53_dom_sf"/>
</dbReference>
<evidence type="ECO:0000256" key="5">
    <source>
        <dbReference type="ARBA" id="ARBA00022737"/>
    </source>
</evidence>
<dbReference type="CDD" id="cd02133">
    <property type="entry name" value="PA_C5a_like"/>
    <property type="match status" value="1"/>
</dbReference>
<dbReference type="InterPro" id="IPR048734">
    <property type="entry name" value="HL_N-beta"/>
</dbReference>
<dbReference type="CDD" id="cd07475">
    <property type="entry name" value="Peptidases_S8_C5a_Peptidase"/>
    <property type="match status" value="1"/>
</dbReference>
<dbReference type="RefSeq" id="WP_301725501.1">
    <property type="nucleotide sequence ID" value="NZ_JAUJWW010000001.1"/>
</dbReference>
<feature type="active site" description="Charge relay system" evidence="8">
    <location>
        <position position="590"/>
    </location>
</feature>
<dbReference type="PANTHER" id="PTHR43399:SF4">
    <property type="entry name" value="CELL WALL-ASSOCIATED PROTEASE"/>
    <property type="match status" value="1"/>
</dbReference>
<dbReference type="Gene3D" id="3.50.30.30">
    <property type="match status" value="1"/>
</dbReference>
<keyword evidence="3 8" id="KW-0645">Protease</keyword>
<dbReference type="InterPro" id="IPR013783">
    <property type="entry name" value="Ig-like_fold"/>
</dbReference>
<dbReference type="InterPro" id="IPR046450">
    <property type="entry name" value="PA_dom_sf"/>
</dbReference>
<feature type="domain" description="BIG2" evidence="11">
    <location>
        <begin position="1328"/>
        <end position="1412"/>
    </location>
</feature>
<dbReference type="Pfam" id="PF06280">
    <property type="entry name" value="fn3_5"/>
    <property type="match status" value="1"/>
</dbReference>
<feature type="active site" description="Charge relay system" evidence="8">
    <location>
        <position position="197"/>
    </location>
</feature>
<comment type="similarity">
    <text evidence="1 8 9">Belongs to the peptidase S8 family.</text>
</comment>
<dbReference type="PROSITE" id="PS00136">
    <property type="entry name" value="SUBTILASE_ASP"/>
    <property type="match status" value="1"/>
</dbReference>
<evidence type="ECO:0000256" key="1">
    <source>
        <dbReference type="ARBA" id="ARBA00011073"/>
    </source>
</evidence>
<gene>
    <name evidence="12" type="ORF">QWY15_04025</name>
</gene>
<evidence type="ECO:0000259" key="11">
    <source>
        <dbReference type="SMART" id="SM00635"/>
    </source>
</evidence>
<keyword evidence="6 8" id="KW-0378">Hydrolase</keyword>
<dbReference type="PROSITE" id="PS00138">
    <property type="entry name" value="SUBTILASE_SER"/>
    <property type="match status" value="1"/>
</dbReference>
<evidence type="ECO:0000256" key="9">
    <source>
        <dbReference type="RuleBase" id="RU003355"/>
    </source>
</evidence>
<evidence type="ECO:0000313" key="13">
    <source>
        <dbReference type="Proteomes" id="UP001172054"/>
    </source>
</evidence>
<dbReference type="InterPro" id="IPR051048">
    <property type="entry name" value="Peptidase_S8/S53_subtilisin"/>
</dbReference>
<dbReference type="PRINTS" id="PR00723">
    <property type="entry name" value="SUBTILISIN"/>
</dbReference>
<dbReference type="InterPro" id="IPR022398">
    <property type="entry name" value="Peptidase_S8_His-AS"/>
</dbReference>
<feature type="signal peptide" evidence="10">
    <location>
        <begin position="1"/>
        <end position="21"/>
    </location>
</feature>
<dbReference type="PROSITE" id="PS51892">
    <property type="entry name" value="SUBTILASE"/>
    <property type="match status" value="1"/>
</dbReference>
<dbReference type="InterPro" id="IPR034216">
    <property type="entry name" value="C5a_Peptidase"/>
</dbReference>
<keyword evidence="5" id="KW-0677">Repeat</keyword>
<evidence type="ECO:0000256" key="10">
    <source>
        <dbReference type="SAM" id="SignalP"/>
    </source>
</evidence>
<dbReference type="Gene3D" id="2.60.40.4070">
    <property type="match status" value="1"/>
</dbReference>
<dbReference type="InterPro" id="IPR023828">
    <property type="entry name" value="Peptidase_S8_Ser-AS"/>
</dbReference>
<evidence type="ECO:0000256" key="2">
    <source>
        <dbReference type="ARBA" id="ARBA00022525"/>
    </source>
</evidence>
<dbReference type="Gene3D" id="2.60.40.1080">
    <property type="match status" value="2"/>
</dbReference>
<dbReference type="SMART" id="SM00635">
    <property type="entry name" value="BID_2"/>
    <property type="match status" value="2"/>
</dbReference>
<dbReference type="Proteomes" id="UP001172054">
    <property type="component" value="Unassembled WGS sequence"/>
</dbReference>
<dbReference type="PANTHER" id="PTHR43399">
    <property type="entry name" value="SUBTILISIN-RELATED"/>
    <property type="match status" value="1"/>
</dbReference>
<keyword evidence="2" id="KW-0964">Secreted</keyword>
<dbReference type="SUPFAM" id="SSF52025">
    <property type="entry name" value="PA domain"/>
    <property type="match status" value="1"/>
</dbReference>
<keyword evidence="13" id="KW-1185">Reference proteome</keyword>
<dbReference type="Gene3D" id="3.40.50.200">
    <property type="entry name" value="Peptidase S8/S53 domain"/>
    <property type="match status" value="1"/>
</dbReference>
<keyword evidence="7 8" id="KW-0720">Serine protease</keyword>
<organism evidence="12 13">
    <name type="scientific">Planococcus liqunii</name>
    <dbReference type="NCBI Taxonomy" id="3058394"/>
    <lineage>
        <taxon>Bacteria</taxon>
        <taxon>Bacillati</taxon>
        <taxon>Bacillota</taxon>
        <taxon>Bacilli</taxon>
        <taxon>Bacillales</taxon>
        <taxon>Caryophanaceae</taxon>
        <taxon>Planococcus</taxon>
    </lineage>
</organism>
<evidence type="ECO:0000256" key="7">
    <source>
        <dbReference type="ARBA" id="ARBA00022825"/>
    </source>
</evidence>
<dbReference type="InterPro" id="IPR003343">
    <property type="entry name" value="Big_2"/>
</dbReference>
<evidence type="ECO:0000313" key="12">
    <source>
        <dbReference type="EMBL" id="MDN7226456.1"/>
    </source>
</evidence>
<reference evidence="12 13" key="1">
    <citation type="submission" date="2023-06" db="EMBL/GenBank/DDBJ databases">
        <title>Novel species in genus Planococcus.</title>
        <authorList>
            <person name="Ning S."/>
        </authorList>
    </citation>
    <scope>NUCLEOTIDE SEQUENCE [LARGE SCALE GENOMIC DNA]</scope>
    <source>
        <strain evidence="12 13">N064</strain>
    </source>
</reference>
<dbReference type="SUPFAM" id="SSF49373">
    <property type="entry name" value="Invasin/intimin cell-adhesion fragments"/>
    <property type="match status" value="2"/>
</dbReference>
<evidence type="ECO:0000256" key="8">
    <source>
        <dbReference type="PROSITE-ProRule" id="PRU01240"/>
    </source>
</evidence>
<accession>A0ABT8MNK9</accession>
<evidence type="ECO:0000256" key="6">
    <source>
        <dbReference type="ARBA" id="ARBA00022801"/>
    </source>
</evidence>
<dbReference type="Pfam" id="PF00082">
    <property type="entry name" value="Peptidase_S8"/>
    <property type="match status" value="1"/>
</dbReference>
<evidence type="ECO:0000256" key="4">
    <source>
        <dbReference type="ARBA" id="ARBA00022729"/>
    </source>
</evidence>
<dbReference type="Gene3D" id="2.60.40.10">
    <property type="entry name" value="Immunoglobulins"/>
    <property type="match status" value="1"/>
</dbReference>
<dbReference type="PROSITE" id="PS00137">
    <property type="entry name" value="SUBTILASE_HIS"/>
    <property type="match status" value="1"/>
</dbReference>
<sequence length="1414" mass="152167">MSRIRSIVVSALVVTLTFSSAAFGVAGVSAANQSAKNVPTLEIKKPVVKVPKQLENPEDPNKEVRIIVELQKEPAIESATRKGVIYKNLPDSTKDSLESAVTTDQKNVKKRLNVVAPGITYLENFTTVFNGFSATVKAGQAEKIASQAGVKAVYEATEYERPEVKPEMKYSKELVQAQQVWNDYGYKGEGMVVGVIDTGIDPSHKDMILTDNASGDIKQAEVSELLGDGSLEAGKYYTAKVPFGYNYMDGNNTILDLGPEASMHGMHVAGTVGANGNEENGGIKGVAPEAQLLALKVFGNDPLYPSTYGDIYIKAIDDSIKLGADVINMSLGATAGFVDSTDPEQQAVERATNNGILVSISAGNSDMFGSGFFYPYAENQDYGLTGSPSVSEDSFGVASFENDMITAMSFGYSFNGTEAGHALYMLANDKDPRDLPAANYEVVDAGFGKPEAFAGKDFTGKFALISRGEINFVEKGKAAQAAGAIGAIVYNNTSGIISMASDPAITIPFMSTLQADGLAMKAALDAGQEVKIAFDGKYVETQNPTAGEMSDFTSWGPTPNLDFKPEITAPGGNIFSTLNNDGYGLMSGTSMAAPHVSGGTALVFQRIEELGLEGEERVQFAKNIMMNTANPVEFGEGQYVSPRRQGAGLMQLHDALSTDVVVTNKATGEGKVALKEITGNKYAFTLSAENYSDEAAEFAVDVNVQVDEVADGGGGLMVTAPNLFGSQNVSEAVSINAPETVTVPANGTVEIPVTVDVSAIDAELDKVFTNGYFVDGFITLTDENEQVTGNTELVVPYFGFNGEWDDANIFDYFAWDPMTFYGSTYLIDNEEFVLNGGTHIKGFDPTKFAFSPNGDGKQDSVQPVFSLIRNAKELEVNVLDESGKKLRTIRTEKELGKNYDSAEDVILSRNFAWDGKVAGKAVEDGNYQIQVRAVIDYPGAEWQSIEFPVIVDTAAPVAQATFNAETKNVEVASFTDNTAADRWEVFLDGTELTEDKATKEDESLAPATTSFTVSQELDKDDQLTAVFYDVAGNKTQVELGLPTSDAEEKEPVIFIESPEVLSAYNSKEVMVKGRVEDDSKIASLTINGETATQFDGTNFTHTLTFEDGSQYVSVKAVDEFGNEMEIRRQIMVDTQAAEITLVNVPKTVDLDTKEVEITYNVKDNFDQIRAYLYDSEIYAHELSTYGISNFNQDIKTTVPVTEVGANEYVLVVEDLTGHRTEAKFTITKEAAPAPEPDDGTTLKVKKDSFNLYVGDSETISVTQEKTTASGGKRSTNVTSKATYQVADPAILTVNKGKITAKKAGTTTITVSYGNDKVVISVTVKEPVTVTTLSVNNDDLSVKQGRKAAIKVTQTTTTGNNRPVKQDVTKKAEFKVADSDIAEVKNGQITAKKKGTTVITVTYDGNETTIKLTVK</sequence>
<dbReference type="Pfam" id="PF02225">
    <property type="entry name" value="PA"/>
    <property type="match status" value="1"/>
</dbReference>